<proteinExistence type="predicted"/>
<dbReference type="PANTHER" id="PTHR32026">
    <property type="entry name" value="METHYLTRANSFERASE-LIKE PROTEIN 24"/>
    <property type="match status" value="1"/>
</dbReference>
<keyword evidence="3" id="KW-1185">Reference proteome</keyword>
<sequence length="191" mass="21504">MTQPRILVISLLLLAAVAVLYLGGLKSAGLEPIYTSIAQLNGVVKNLTQIEEIRNAWMRDYYTKQALERVKQLQRIGYSSGYEILYNVIVPEVQCPVLVRVGSIVDGGKFVCNPSAISQKNCRIYSLGIAGEISFDREIQKITENRCRIYGYDSMEQQEETKKNYEKINGKLGVIHISTHKGHRIGNSLLR</sequence>
<dbReference type="OrthoDB" id="10006218at2759"/>
<evidence type="ECO:0000313" key="2">
    <source>
        <dbReference type="EMBL" id="EYB97569.1"/>
    </source>
</evidence>
<evidence type="ECO:0000313" key="3">
    <source>
        <dbReference type="Proteomes" id="UP000024635"/>
    </source>
</evidence>
<dbReference type="PANTHER" id="PTHR32026:SF27">
    <property type="entry name" value="METHYLTRANSFERASE FKBM DOMAIN-CONTAINING PROTEIN-RELATED"/>
    <property type="match status" value="1"/>
</dbReference>
<dbReference type="InterPro" id="IPR026913">
    <property type="entry name" value="METTL24"/>
</dbReference>
<name>A0A016T4S9_9BILA</name>
<gene>
    <name evidence="2" type="primary">Acey_s0139.g2102</name>
    <name evidence="2" type="ORF">Y032_0139g2102</name>
</gene>
<dbReference type="InterPro" id="IPR025714">
    <property type="entry name" value="Methyltranfer_dom"/>
</dbReference>
<dbReference type="EMBL" id="JARK01001475">
    <property type="protein sequence ID" value="EYB97569.1"/>
    <property type="molecule type" value="Genomic_DNA"/>
</dbReference>
<organism evidence="2 3">
    <name type="scientific">Ancylostoma ceylanicum</name>
    <dbReference type="NCBI Taxonomy" id="53326"/>
    <lineage>
        <taxon>Eukaryota</taxon>
        <taxon>Metazoa</taxon>
        <taxon>Ecdysozoa</taxon>
        <taxon>Nematoda</taxon>
        <taxon>Chromadorea</taxon>
        <taxon>Rhabditida</taxon>
        <taxon>Rhabditina</taxon>
        <taxon>Rhabditomorpha</taxon>
        <taxon>Strongyloidea</taxon>
        <taxon>Ancylostomatidae</taxon>
        <taxon>Ancylostomatinae</taxon>
        <taxon>Ancylostoma</taxon>
    </lineage>
</organism>
<dbReference type="Proteomes" id="UP000024635">
    <property type="component" value="Unassembled WGS sequence"/>
</dbReference>
<evidence type="ECO:0000259" key="1">
    <source>
        <dbReference type="Pfam" id="PF13383"/>
    </source>
</evidence>
<comment type="caution">
    <text evidence="2">The sequence shown here is derived from an EMBL/GenBank/DDBJ whole genome shotgun (WGS) entry which is preliminary data.</text>
</comment>
<dbReference type="AlphaFoldDB" id="A0A016T4S9"/>
<accession>A0A016T4S9</accession>
<protein>
    <recommendedName>
        <fullName evidence="1">Methyltransferase domain-containing protein</fullName>
    </recommendedName>
</protein>
<feature type="domain" description="Methyltransferase" evidence="1">
    <location>
        <begin position="76"/>
        <end position="164"/>
    </location>
</feature>
<dbReference type="Pfam" id="PF13383">
    <property type="entry name" value="Methyltransf_22"/>
    <property type="match status" value="1"/>
</dbReference>
<reference evidence="3" key="1">
    <citation type="journal article" date="2015" name="Nat. Genet.">
        <title>The genome and transcriptome of the zoonotic hookworm Ancylostoma ceylanicum identify infection-specific gene families.</title>
        <authorList>
            <person name="Schwarz E.M."/>
            <person name="Hu Y."/>
            <person name="Antoshechkin I."/>
            <person name="Miller M.M."/>
            <person name="Sternberg P.W."/>
            <person name="Aroian R.V."/>
        </authorList>
    </citation>
    <scope>NUCLEOTIDE SEQUENCE</scope>
    <source>
        <strain evidence="3">HY135</strain>
    </source>
</reference>